<feature type="repeat" description="ANK" evidence="6">
    <location>
        <begin position="485"/>
        <end position="530"/>
    </location>
</feature>
<comment type="pathway">
    <text evidence="1">Protein modification; protein ubiquitination.</text>
</comment>
<keyword evidence="4 6" id="KW-0040">ANK repeat</keyword>
<reference evidence="7" key="1">
    <citation type="submission" date="2015-07" db="EMBL/GenBank/DDBJ databases">
        <title>MeaNS - Measles Nucleotide Surveillance Program.</title>
        <authorList>
            <person name="Tran T."/>
            <person name="Druce J."/>
        </authorList>
    </citation>
    <scope>NUCLEOTIDE SEQUENCE</scope>
    <source>
        <strain evidence="7">UCB-OBI-ISO-001</strain>
        <tissue evidence="7">Gonad</tissue>
    </source>
</reference>
<evidence type="ECO:0000256" key="2">
    <source>
        <dbReference type="ARBA" id="ARBA00022737"/>
    </source>
</evidence>
<dbReference type="SMART" id="SM00248">
    <property type="entry name" value="ANK"/>
    <property type="match status" value="8"/>
</dbReference>
<feature type="repeat" description="ANK" evidence="6">
    <location>
        <begin position="81"/>
        <end position="113"/>
    </location>
</feature>
<evidence type="ECO:0000313" key="7">
    <source>
        <dbReference type="EMBL" id="KOF70151.1"/>
    </source>
</evidence>
<dbReference type="KEGG" id="obi:106880145"/>
<dbReference type="Gene3D" id="1.25.40.10">
    <property type="entry name" value="Tetratricopeptide repeat domain"/>
    <property type="match status" value="1"/>
</dbReference>
<evidence type="ECO:0000256" key="5">
    <source>
        <dbReference type="ARBA" id="ARBA00038500"/>
    </source>
</evidence>
<dbReference type="AlphaFoldDB" id="A0A0L8FZI8"/>
<dbReference type="PANTHER" id="PTHR24173">
    <property type="entry name" value="ANKYRIN REPEAT CONTAINING"/>
    <property type="match status" value="1"/>
</dbReference>
<feature type="repeat" description="ANK" evidence="6">
    <location>
        <begin position="531"/>
        <end position="565"/>
    </location>
</feature>
<evidence type="ECO:0000256" key="4">
    <source>
        <dbReference type="ARBA" id="ARBA00023043"/>
    </source>
</evidence>
<feature type="repeat" description="ANK" evidence="6">
    <location>
        <begin position="147"/>
        <end position="179"/>
    </location>
</feature>
<feature type="repeat" description="ANK" evidence="6">
    <location>
        <begin position="180"/>
        <end position="212"/>
    </location>
</feature>
<dbReference type="EMBL" id="KQ425000">
    <property type="protein sequence ID" value="KOF70151.1"/>
    <property type="molecule type" value="Genomic_DNA"/>
</dbReference>
<comment type="similarity">
    <text evidence="5">Belongs to the fem-1 family.</text>
</comment>
<dbReference type="PANTHER" id="PTHR24173:SF85">
    <property type="entry name" value="PROTEIN FEM-1 HOMOLOG CG6966"/>
    <property type="match status" value="1"/>
</dbReference>
<evidence type="ECO:0000256" key="1">
    <source>
        <dbReference type="ARBA" id="ARBA00004906"/>
    </source>
</evidence>
<sequence>METKSIYNAARDGRLSRLKSHLDPKTMEERCKLVKAKTNGATPLIVACRNGHLDVVRYLIGECNADMEQVGSVIFDGETIEGAPPLWCAAAAGHLDIVQYLIQKGAGVNQTTFTNSTPLRAACFDGHSEIVKYLVANKADIEIANRHGHTCLMISCYKGHKDIAEYLLKLGADVNRKSLKGNTALHDCAESGSLDIMKMLLKNSAQMEKDAYGMTPLLAAAVAGYTKMVEYLINQPDCTRSEKIDALELLGATYVDKKRDMLGALKFWRLGMDERYRSHCVAIPKPINHSLIAAYENTVEVRTQKQLDDLISDPDDMRMQALLVRERILGPAHPDTSYYIRYRGALYADMGNFDRCIDLWMYALDIQQKVLEALSSYTQSSFLSFAELFSYMTNEHHPVHNVAFRDIMEVFTRAIKELRIGHELITKCVAQDCDVSSFNRLLVIILHLLCLICRIQKQKGLSEEEDYVFKQTVYQLVQMYPKCTKGYTLLHLACARETTNVGRYPVCSFPSPDVVNLLLEVGANVNATDSDGNTPLHLATNNKHCQSDVIKFLLHRHAHLDMRNNEGRTPVQLLRGVAIHDIVSPLDFITLQCMAARIIIKYNIDYKGHVPLKEESFIEMH</sequence>
<dbReference type="SUPFAM" id="SSF48403">
    <property type="entry name" value="Ankyrin repeat"/>
    <property type="match status" value="2"/>
</dbReference>
<evidence type="ECO:0008006" key="8">
    <source>
        <dbReference type="Google" id="ProtNLM"/>
    </source>
</evidence>
<accession>A0A0L8FZI8</accession>
<dbReference type="InterPro" id="IPR036770">
    <property type="entry name" value="Ankyrin_rpt-contain_sf"/>
</dbReference>
<keyword evidence="3" id="KW-0833">Ubl conjugation pathway</keyword>
<dbReference type="PROSITE" id="PS50297">
    <property type="entry name" value="ANK_REP_REGION"/>
    <property type="match status" value="6"/>
</dbReference>
<dbReference type="OrthoDB" id="4429489at2759"/>
<dbReference type="InterPro" id="IPR002110">
    <property type="entry name" value="Ankyrin_rpt"/>
</dbReference>
<dbReference type="Gene3D" id="1.25.40.20">
    <property type="entry name" value="Ankyrin repeat-containing domain"/>
    <property type="match status" value="3"/>
</dbReference>
<dbReference type="InterPro" id="IPR011990">
    <property type="entry name" value="TPR-like_helical_dom_sf"/>
</dbReference>
<evidence type="ECO:0000256" key="6">
    <source>
        <dbReference type="PROSITE-ProRule" id="PRU00023"/>
    </source>
</evidence>
<gene>
    <name evidence="7" type="ORF">OCBIM_22003384mg</name>
</gene>
<evidence type="ECO:0000256" key="3">
    <source>
        <dbReference type="ARBA" id="ARBA00022786"/>
    </source>
</evidence>
<dbReference type="Pfam" id="PF00023">
    <property type="entry name" value="Ank"/>
    <property type="match status" value="1"/>
</dbReference>
<dbReference type="OMA" id="FMTTEWR"/>
<dbReference type="STRING" id="37653.A0A0L8FZI8"/>
<dbReference type="PROSITE" id="PS50088">
    <property type="entry name" value="ANK_REPEAT"/>
    <property type="match status" value="7"/>
</dbReference>
<dbReference type="PRINTS" id="PR01415">
    <property type="entry name" value="ANKYRIN"/>
</dbReference>
<dbReference type="Pfam" id="PF12796">
    <property type="entry name" value="Ank_2"/>
    <property type="match status" value="3"/>
</dbReference>
<feature type="repeat" description="ANK" evidence="6">
    <location>
        <begin position="39"/>
        <end position="60"/>
    </location>
</feature>
<protein>
    <recommendedName>
        <fullName evidence="8">Protein fem-1 homolog C</fullName>
    </recommendedName>
</protein>
<name>A0A0L8FZI8_OCTBM</name>
<feature type="repeat" description="ANK" evidence="6">
    <location>
        <begin position="114"/>
        <end position="146"/>
    </location>
</feature>
<proteinExistence type="inferred from homology"/>
<organism evidence="7">
    <name type="scientific">Octopus bimaculoides</name>
    <name type="common">California two-spotted octopus</name>
    <dbReference type="NCBI Taxonomy" id="37653"/>
    <lineage>
        <taxon>Eukaryota</taxon>
        <taxon>Metazoa</taxon>
        <taxon>Spiralia</taxon>
        <taxon>Lophotrochozoa</taxon>
        <taxon>Mollusca</taxon>
        <taxon>Cephalopoda</taxon>
        <taxon>Coleoidea</taxon>
        <taxon>Octopodiformes</taxon>
        <taxon>Octopoda</taxon>
        <taxon>Incirrata</taxon>
        <taxon>Octopodidae</taxon>
        <taxon>Octopus</taxon>
    </lineage>
</organism>
<keyword evidence="2" id="KW-0677">Repeat</keyword>